<keyword evidence="2" id="KW-1185">Reference proteome</keyword>
<accession>A0A8K1GU84</accession>
<gene>
    <name evidence="1" type="ORF">HGM15179_002963</name>
</gene>
<comment type="caution">
    <text evidence="1">The sequence shown here is derived from an EMBL/GenBank/DDBJ whole genome shotgun (WGS) entry which is preliminary data.</text>
</comment>
<dbReference type="AlphaFoldDB" id="A0A8K1GU84"/>
<evidence type="ECO:0000313" key="2">
    <source>
        <dbReference type="Proteomes" id="UP000796761"/>
    </source>
</evidence>
<sequence length="230" mass="25699">MSVWGFGDVGNSAAKRWCFIFPPEPEALPEALEELLRARSGGSSDRPSGPRSLLKSMCDFCRPSVPSQSCWCPGWSWGAPAPCQRRNPVPGLDGTSRREQILPRNGFWHPPRGSVTRTLGRLLNKELCRMVGGKTEIRIKHFFQIGWEGSVANEESFHANSYVQYPKALQIERFASWRSTTLVIREKQLLSPFPALTTVMELTQPHASYPHSFDLCSAEAGGWRGAVIEL</sequence>
<organism evidence="1 2">
    <name type="scientific">Zosterops borbonicus</name>
    <dbReference type="NCBI Taxonomy" id="364589"/>
    <lineage>
        <taxon>Eukaryota</taxon>
        <taxon>Metazoa</taxon>
        <taxon>Chordata</taxon>
        <taxon>Craniata</taxon>
        <taxon>Vertebrata</taxon>
        <taxon>Euteleostomi</taxon>
        <taxon>Archelosauria</taxon>
        <taxon>Archosauria</taxon>
        <taxon>Dinosauria</taxon>
        <taxon>Saurischia</taxon>
        <taxon>Theropoda</taxon>
        <taxon>Coelurosauria</taxon>
        <taxon>Aves</taxon>
        <taxon>Neognathae</taxon>
        <taxon>Neoaves</taxon>
        <taxon>Telluraves</taxon>
        <taxon>Australaves</taxon>
        <taxon>Passeriformes</taxon>
        <taxon>Sylvioidea</taxon>
        <taxon>Zosteropidae</taxon>
        <taxon>Zosterops</taxon>
    </lineage>
</organism>
<proteinExistence type="predicted"/>
<protein>
    <submittedName>
        <fullName evidence="1">Uncharacterized protein</fullName>
    </submittedName>
</protein>
<dbReference type="Proteomes" id="UP000796761">
    <property type="component" value="Unassembled WGS sequence"/>
</dbReference>
<evidence type="ECO:0000313" key="1">
    <source>
        <dbReference type="EMBL" id="TRZ24157.1"/>
    </source>
</evidence>
<dbReference type="EMBL" id="SWJQ01000051">
    <property type="protein sequence ID" value="TRZ24157.1"/>
    <property type="molecule type" value="Genomic_DNA"/>
</dbReference>
<name>A0A8K1GU84_9PASS</name>
<reference evidence="1" key="1">
    <citation type="submission" date="2019-04" db="EMBL/GenBank/DDBJ databases">
        <title>Genome assembly of Zosterops borbonicus 15179.</title>
        <authorList>
            <person name="Leroy T."/>
            <person name="Anselmetti Y."/>
            <person name="Tilak M.-K."/>
            <person name="Nabholz B."/>
        </authorList>
    </citation>
    <scope>NUCLEOTIDE SEQUENCE</scope>
    <source>
        <strain evidence="1">HGM_15179</strain>
        <tissue evidence="1">Muscle</tissue>
    </source>
</reference>